<dbReference type="eggNOG" id="COG3562">
    <property type="taxonomic scope" value="Bacteria"/>
</dbReference>
<dbReference type="AlphaFoldDB" id="Q31FG7"/>
<dbReference type="OrthoDB" id="9794206at2"/>
<proteinExistence type="predicted"/>
<gene>
    <name evidence="1" type="ordered locus">Tcr_1514</name>
</gene>
<dbReference type="STRING" id="317025.Tcr_1514"/>
<accession>Q31FG7</accession>
<reference evidence="1" key="1">
    <citation type="submission" date="2006-07" db="EMBL/GenBank/DDBJ databases">
        <title>Complete sequence of Thiomicrospira crunogena XCL-2.</title>
        <authorList>
            <consortium name="US DOE Joint Genome Institute"/>
            <person name="Copeland A."/>
            <person name="Lucas S."/>
            <person name="Lapidus A."/>
            <person name="Barry K."/>
            <person name="Detter J.C."/>
            <person name="Glavina del Rio T."/>
            <person name="Hammon N."/>
            <person name="Israni S."/>
            <person name="Dalin E."/>
            <person name="Tice H."/>
            <person name="Pitluck S."/>
            <person name="Chain P."/>
            <person name="Malfatti S."/>
            <person name="Shin M."/>
            <person name="Vergez L."/>
            <person name="Schmutz J."/>
            <person name="Larimer F."/>
            <person name="Land M."/>
            <person name="Hauser L."/>
            <person name="Kyrpides N."/>
            <person name="Lykidis A."/>
            <person name="Scott K.M."/>
            <person name="Sievert S."/>
            <person name="Kerfeld C."/>
            <person name="Freyermuth S."/>
            <person name="Dobrinski K."/>
            <person name="Boller A."/>
            <person name="Fitzpatrick K."/>
            <person name="Thoma P."/>
            <person name="Moore J."/>
            <person name="Richardson P."/>
        </authorList>
    </citation>
    <scope>NUCLEOTIDE SEQUENCE</scope>
    <source>
        <strain evidence="1">XCL-2</strain>
    </source>
</reference>
<organism evidence="1">
    <name type="scientific">Hydrogenovibrio crunogenus (strain DSM 25203 / XCL-2)</name>
    <name type="common">Thiomicrospira crunogena</name>
    <dbReference type="NCBI Taxonomy" id="317025"/>
    <lineage>
        <taxon>Bacteria</taxon>
        <taxon>Pseudomonadati</taxon>
        <taxon>Pseudomonadota</taxon>
        <taxon>Gammaproteobacteria</taxon>
        <taxon>Thiotrichales</taxon>
        <taxon>Piscirickettsiaceae</taxon>
        <taxon>Hydrogenovibrio</taxon>
    </lineage>
</organism>
<dbReference type="InterPro" id="IPR007833">
    <property type="entry name" value="Capsule_polysaccharide_synth"/>
</dbReference>
<name>Q31FG7_HYDCU</name>
<dbReference type="GO" id="GO:0000271">
    <property type="term" value="P:polysaccharide biosynthetic process"/>
    <property type="evidence" value="ECO:0007669"/>
    <property type="project" value="InterPro"/>
</dbReference>
<dbReference type="SUPFAM" id="SSF53756">
    <property type="entry name" value="UDP-Glycosyltransferase/glycogen phosphorylase"/>
    <property type="match status" value="1"/>
</dbReference>
<dbReference type="GO" id="GO:0015774">
    <property type="term" value="P:polysaccharide transport"/>
    <property type="evidence" value="ECO:0007669"/>
    <property type="project" value="InterPro"/>
</dbReference>
<dbReference type="EMBL" id="CP000109">
    <property type="protein sequence ID" value="ABB42106.1"/>
    <property type="molecule type" value="Genomic_DNA"/>
</dbReference>
<dbReference type="HOGENOM" id="CLU_057322_0_0_6"/>
<evidence type="ECO:0000313" key="1">
    <source>
        <dbReference type="EMBL" id="ABB42106.1"/>
    </source>
</evidence>
<protein>
    <submittedName>
        <fullName evidence="1">Capsule polysaccharide export protein</fullName>
    </submittedName>
</protein>
<dbReference type="KEGG" id="tcx:Tcr_1514"/>
<sequence>MTYKTLVLLASSKQQRKYFNALVENVALPLELLWYKRIILPSIFCSPNSEVLFEQVKLLEKRKRTAKKGLPSFFWGWFRFLSYLQANWTYRVAYRFLKQRNVALGVWNGKKFRQAIWAAAAKDLKRDVVFFETGPLPGYSAVDPVGVDYYSAAPRELDFYHQYTCSETHPVLTMPLTDKPSSLPSSYVFIPFQVIEDSNIYLHSPWIKDMRDLYEKITLLSNDFPDRFFVIKPHPACPEKYDDLFALSEQTEGRIRFVFDLPTTCLVEHSEAVLTVNSTVGMEALMARKKVIVLGQAIYGVEGIVKLAHSLHDLENVFNSLEQWHLDENLINQYLCYLKNDYAVRGDAMKSPDNQHWTDVTAKLSAMLSGHRMSAIGLEDD</sequence>
<dbReference type="Pfam" id="PF05159">
    <property type="entry name" value="Capsule_synth"/>
    <property type="match status" value="1"/>
</dbReference>
<dbReference type="CDD" id="cd16438">
    <property type="entry name" value="beta_Kdo_transferase_KpsS_like"/>
    <property type="match status" value="1"/>
</dbReference>